<accession>A0A9Q1KS49</accession>
<keyword evidence="2" id="KW-0812">Transmembrane</keyword>
<dbReference type="PANTHER" id="PTHR43461:SF1">
    <property type="entry name" value="TRANSMEMBRANE PROTEIN 256"/>
    <property type="match status" value="1"/>
</dbReference>
<dbReference type="GO" id="GO:0016020">
    <property type="term" value="C:membrane"/>
    <property type="evidence" value="ECO:0007669"/>
    <property type="project" value="UniProtKB-SubCell"/>
</dbReference>
<organism evidence="5 6">
    <name type="scientific">Carnegiea gigantea</name>
    <dbReference type="NCBI Taxonomy" id="171969"/>
    <lineage>
        <taxon>Eukaryota</taxon>
        <taxon>Viridiplantae</taxon>
        <taxon>Streptophyta</taxon>
        <taxon>Embryophyta</taxon>
        <taxon>Tracheophyta</taxon>
        <taxon>Spermatophyta</taxon>
        <taxon>Magnoliopsida</taxon>
        <taxon>eudicotyledons</taxon>
        <taxon>Gunneridae</taxon>
        <taxon>Pentapetalae</taxon>
        <taxon>Caryophyllales</taxon>
        <taxon>Cactineae</taxon>
        <taxon>Cactaceae</taxon>
        <taxon>Cactoideae</taxon>
        <taxon>Echinocereeae</taxon>
        <taxon>Carnegiea</taxon>
    </lineage>
</organism>
<comment type="subcellular location">
    <subcellularLocation>
        <location evidence="1">Membrane</location>
        <topology evidence="1">Multi-pass membrane protein</topology>
    </subcellularLocation>
</comment>
<sequence length="227" mass="25496">MRGSGKAKSKVRGVMDPQLWHKDWAHMVHMDSIPKTLLTSRHNFFSSFLAPLLLFRVWQTASLYHLVHTAALLAAPITRHPNVFGGLLTAGIVAFSGTRPSALYILLLLASEYQTFSVSVMELPVKIRFFKSNPNPRPRPPESGRRRSLNVGTDVSWRHASVRRHGREKEGAKSWLLWDLNVLCCGIAGRQKILEAGTIWGLRIHRRVGCFVDGMGHRISVGLQSFP</sequence>
<protein>
    <submittedName>
        <fullName evidence="5">Uncharacterized protein</fullName>
    </submittedName>
</protein>
<dbReference type="InterPro" id="IPR006696">
    <property type="entry name" value="DUF423"/>
</dbReference>
<evidence type="ECO:0000313" key="6">
    <source>
        <dbReference type="Proteomes" id="UP001153076"/>
    </source>
</evidence>
<reference evidence="5" key="1">
    <citation type="submission" date="2022-04" db="EMBL/GenBank/DDBJ databases">
        <title>Carnegiea gigantea Genome sequencing and assembly v2.</title>
        <authorList>
            <person name="Copetti D."/>
            <person name="Sanderson M.J."/>
            <person name="Burquez A."/>
            <person name="Wojciechowski M.F."/>
        </authorList>
    </citation>
    <scope>NUCLEOTIDE SEQUENCE</scope>
    <source>
        <strain evidence="5">SGP5-SGP5p</strain>
        <tissue evidence="5">Aerial part</tissue>
    </source>
</reference>
<proteinExistence type="predicted"/>
<keyword evidence="4" id="KW-0472">Membrane</keyword>
<gene>
    <name evidence="5" type="ORF">Cgig2_029253</name>
</gene>
<keyword evidence="3" id="KW-1133">Transmembrane helix</keyword>
<dbReference type="OrthoDB" id="269173at2759"/>
<dbReference type="AlphaFoldDB" id="A0A9Q1KS49"/>
<evidence type="ECO:0000256" key="3">
    <source>
        <dbReference type="ARBA" id="ARBA00022989"/>
    </source>
</evidence>
<dbReference type="EMBL" id="JAKOGI010000018">
    <property type="protein sequence ID" value="KAJ8449891.1"/>
    <property type="molecule type" value="Genomic_DNA"/>
</dbReference>
<evidence type="ECO:0000313" key="5">
    <source>
        <dbReference type="EMBL" id="KAJ8449891.1"/>
    </source>
</evidence>
<evidence type="ECO:0000256" key="4">
    <source>
        <dbReference type="ARBA" id="ARBA00023136"/>
    </source>
</evidence>
<comment type="caution">
    <text evidence="5">The sequence shown here is derived from an EMBL/GenBank/DDBJ whole genome shotgun (WGS) entry which is preliminary data.</text>
</comment>
<evidence type="ECO:0000256" key="1">
    <source>
        <dbReference type="ARBA" id="ARBA00004141"/>
    </source>
</evidence>
<dbReference type="Pfam" id="PF04241">
    <property type="entry name" value="DUF423"/>
    <property type="match status" value="1"/>
</dbReference>
<dbReference type="PANTHER" id="PTHR43461">
    <property type="entry name" value="TRANSMEMBRANE PROTEIN 256"/>
    <property type="match status" value="1"/>
</dbReference>
<evidence type="ECO:0000256" key="2">
    <source>
        <dbReference type="ARBA" id="ARBA00022692"/>
    </source>
</evidence>
<name>A0A9Q1KS49_9CARY</name>
<keyword evidence="6" id="KW-1185">Reference proteome</keyword>
<dbReference type="Proteomes" id="UP001153076">
    <property type="component" value="Unassembled WGS sequence"/>
</dbReference>